<keyword evidence="7" id="KW-0067">ATP-binding</keyword>
<feature type="compositionally biased region" description="Basic and acidic residues" evidence="12">
    <location>
        <begin position="54"/>
        <end position="64"/>
    </location>
</feature>
<dbReference type="Gene3D" id="3.30.565.10">
    <property type="entry name" value="Histidine kinase-like ATPase, C-terminal domain"/>
    <property type="match status" value="1"/>
</dbReference>
<dbReference type="Proteomes" id="UP000235786">
    <property type="component" value="Unassembled WGS sequence"/>
</dbReference>
<evidence type="ECO:0000313" key="17">
    <source>
        <dbReference type="Proteomes" id="UP000235786"/>
    </source>
</evidence>
<dbReference type="Pfam" id="PF00360">
    <property type="entry name" value="PHY"/>
    <property type="match status" value="1"/>
</dbReference>
<dbReference type="SMART" id="SM00388">
    <property type="entry name" value="HisKA"/>
    <property type="match status" value="1"/>
</dbReference>
<dbReference type="PRINTS" id="PR01033">
    <property type="entry name" value="PHYTOCHROME"/>
</dbReference>
<dbReference type="SUPFAM" id="SSF55785">
    <property type="entry name" value="PYP-like sensor domain (PAS domain)"/>
    <property type="match status" value="1"/>
</dbReference>
<feature type="domain" description="Histidine kinase" evidence="14">
    <location>
        <begin position="711"/>
        <end position="969"/>
    </location>
</feature>
<keyword evidence="17" id="KW-1185">Reference proteome</keyword>
<dbReference type="GO" id="GO:0000155">
    <property type="term" value="F:phosphorelay sensor kinase activity"/>
    <property type="evidence" value="ECO:0007669"/>
    <property type="project" value="InterPro"/>
</dbReference>
<dbReference type="InterPro" id="IPR035965">
    <property type="entry name" value="PAS-like_dom_sf"/>
</dbReference>
<organism evidence="16 17">
    <name type="scientific">Hyaloscypha variabilis (strain UAMH 11265 / GT02V1 / F)</name>
    <name type="common">Meliniomyces variabilis</name>
    <dbReference type="NCBI Taxonomy" id="1149755"/>
    <lineage>
        <taxon>Eukaryota</taxon>
        <taxon>Fungi</taxon>
        <taxon>Dikarya</taxon>
        <taxon>Ascomycota</taxon>
        <taxon>Pezizomycotina</taxon>
        <taxon>Leotiomycetes</taxon>
        <taxon>Helotiales</taxon>
        <taxon>Hyaloscyphaceae</taxon>
        <taxon>Hyaloscypha</taxon>
        <taxon>Hyaloscypha variabilis</taxon>
    </lineage>
</organism>
<proteinExistence type="predicted"/>
<dbReference type="Pfam" id="PF02518">
    <property type="entry name" value="HATPase_c"/>
    <property type="match status" value="1"/>
</dbReference>
<evidence type="ECO:0000256" key="4">
    <source>
        <dbReference type="ARBA" id="ARBA00022679"/>
    </source>
</evidence>
<dbReference type="Gene3D" id="3.40.50.2300">
    <property type="match status" value="1"/>
</dbReference>
<evidence type="ECO:0000256" key="5">
    <source>
        <dbReference type="ARBA" id="ARBA00022741"/>
    </source>
</evidence>
<dbReference type="SUPFAM" id="SSF55781">
    <property type="entry name" value="GAF domain-like"/>
    <property type="match status" value="2"/>
</dbReference>
<reference evidence="16 17" key="1">
    <citation type="submission" date="2016-04" db="EMBL/GenBank/DDBJ databases">
        <title>A degradative enzymes factory behind the ericoid mycorrhizal symbiosis.</title>
        <authorList>
            <consortium name="DOE Joint Genome Institute"/>
            <person name="Martino E."/>
            <person name="Morin E."/>
            <person name="Grelet G."/>
            <person name="Kuo A."/>
            <person name="Kohler A."/>
            <person name="Daghino S."/>
            <person name="Barry K."/>
            <person name="Choi C."/>
            <person name="Cichocki N."/>
            <person name="Clum A."/>
            <person name="Copeland A."/>
            <person name="Hainaut M."/>
            <person name="Haridas S."/>
            <person name="Labutti K."/>
            <person name="Lindquist E."/>
            <person name="Lipzen A."/>
            <person name="Khouja H.-R."/>
            <person name="Murat C."/>
            <person name="Ohm R."/>
            <person name="Olson A."/>
            <person name="Spatafora J."/>
            <person name="Veneault-Fourrey C."/>
            <person name="Henrissat B."/>
            <person name="Grigoriev I."/>
            <person name="Martin F."/>
            <person name="Perotto S."/>
        </authorList>
    </citation>
    <scope>NUCLEOTIDE SEQUENCE [LARGE SCALE GENOMIC DNA]</scope>
    <source>
        <strain evidence="16 17">F</strain>
    </source>
</reference>
<dbReference type="OrthoDB" id="2015534at2759"/>
<evidence type="ECO:0000256" key="8">
    <source>
        <dbReference type="ARBA" id="ARBA00022991"/>
    </source>
</evidence>
<dbReference type="InterPro" id="IPR013654">
    <property type="entry name" value="PAS_2"/>
</dbReference>
<dbReference type="Gene3D" id="1.10.287.130">
    <property type="match status" value="1"/>
</dbReference>
<dbReference type="Pfam" id="PF08446">
    <property type="entry name" value="PAS_2"/>
    <property type="match status" value="1"/>
</dbReference>
<sequence>MASNYAKPQGHTSPQIFPTFSPPDSLDALHSREKVERVFPIRVHVTSRQTQNEDQTHPRGDGVGERGVGAITDRSARPEAPSSPFHQDSNAPSISTIQPSEEYPSSNRRYVTNRFNYVTGGEGCSSTPSIVDGQKIYRCEDEPIHTPGAIQRFGVLIAIREEDGFFIVRIVSENSHSVTGLDPEALFQLRCFTDILTPSHRKDFIIRAHVLQTDPPQGNPDVSSMSLTPTFGRESIPVFCAMHLNTDADLIVCELELDQNIINNPEHLPGGGFPHEPIQIIHNEATEEDRVRSLTCKSKPLHSLQIARTSSRQLTLMDLFQILSEIQAQASSSTNLSDLGDIIVGLVHDLTGFHRVMIYQFDDTGAGSVVNELIDPRASKDLYRGLHFPASDIPKQARELYMINTIRILYDRDQESARLVCRTFDDAKIPLNLKHSYLRSMSPIHIKYLANMGVRASMSISLIVDKKLWGLISCHNYGSGSGIHISLPVREICRELGNITSNNIQKLQYSSRINARRSLANAPPTASPFTYIASSTSELLNMFGADFGFLVIRGEARMIGKLFAYKEVIVLLQYIRQRASATIWHSHAVAKDFTELNSGSTFSVISGLLVVPLSLSGTDFLVFFRKGKLKEIKWAGNPYEKKVAAGTQYLEPRSSFKRWSENVIGTSREWTEDEVESAAVLSTLYGRFIEVWRQKEAIVQRNRMTRLLIRNAGHEVRTPLNSIINYLEVALEENLDERARFHLQKSLQASKSMVFVVNDLLNLTEAEERDIQTYEENLDLRNLLFELAAAFKDEALRRDLSINIQDDSAVPPLVRCDPAGLRQAISNLLENGVQSSNGGQITIGLQHTETTQAHSVIRIYVNDSGRGLSEEQLDSIFQDFEQILEDDENATASEQGTVENPIKPLQIGLGLATAARFVRLRSGQEIGSLAPEPYPKAEILHNNNAMQISMSSEGEGKGTSVSITIPFRRILAGELSTTRLSLDISLPTPPTDPFSPKIPLSPVNASSSSAPLSTDVAITSTSTSNRYPFPLAPSTDNSSKYNILVAEDNPLNSRLLETRLTRRGHAVKIAVDGKACFDAFIRTPQDFDCVLMDIQMPIVDGIEATRQIREFERNPTSSIELSPRAVIYGRIPIIAVSASLSEDRVQEYIESGFDGWILKPIDFKRLEAIIGAIEDEQMREGLLYGAENWDRGGWFKIKGEQ</sequence>
<evidence type="ECO:0000259" key="13">
    <source>
        <dbReference type="PROSITE" id="PS50046"/>
    </source>
</evidence>
<feature type="compositionally biased region" description="Polar residues" evidence="12">
    <location>
        <begin position="84"/>
        <end position="108"/>
    </location>
</feature>
<dbReference type="Pfam" id="PF00072">
    <property type="entry name" value="Response_reg"/>
    <property type="match status" value="1"/>
</dbReference>
<feature type="compositionally biased region" description="Basic and acidic residues" evidence="12">
    <location>
        <begin position="27"/>
        <end position="39"/>
    </location>
</feature>
<feature type="domain" description="Phytochrome chromophore attachment site" evidence="13">
    <location>
        <begin position="335"/>
        <end position="476"/>
    </location>
</feature>
<gene>
    <name evidence="16" type="ORF">L207DRAFT_544002</name>
</gene>
<dbReference type="PANTHER" id="PTHR43065:SF10">
    <property type="entry name" value="PEROXIDE STRESS-ACTIVATED HISTIDINE KINASE MAK3"/>
    <property type="match status" value="1"/>
</dbReference>
<protein>
    <submittedName>
        <fullName evidence="16">Uncharacterized protein</fullName>
    </submittedName>
</protein>
<dbReference type="Gene3D" id="3.30.450.20">
    <property type="entry name" value="PAS domain"/>
    <property type="match status" value="2"/>
</dbReference>
<dbReference type="InterPro" id="IPR016132">
    <property type="entry name" value="Phyto_chromo_attachment"/>
</dbReference>
<dbReference type="GO" id="GO:0009881">
    <property type="term" value="F:photoreceptor activity"/>
    <property type="evidence" value="ECO:0007669"/>
    <property type="project" value="UniProtKB-KW"/>
</dbReference>
<dbReference type="InterPro" id="IPR005467">
    <property type="entry name" value="His_kinase_dom"/>
</dbReference>
<evidence type="ECO:0000256" key="1">
    <source>
        <dbReference type="ARBA" id="ARBA00022543"/>
    </source>
</evidence>
<dbReference type="AlphaFoldDB" id="A0A2J6RPW0"/>
<dbReference type="SUPFAM" id="SSF52172">
    <property type="entry name" value="CheY-like"/>
    <property type="match status" value="1"/>
</dbReference>
<evidence type="ECO:0000259" key="14">
    <source>
        <dbReference type="PROSITE" id="PS50109"/>
    </source>
</evidence>
<dbReference type="InterPro" id="IPR011006">
    <property type="entry name" value="CheY-like_superfamily"/>
</dbReference>
<dbReference type="GO" id="GO:0006355">
    <property type="term" value="P:regulation of DNA-templated transcription"/>
    <property type="evidence" value="ECO:0007669"/>
    <property type="project" value="InterPro"/>
</dbReference>
<dbReference type="SMART" id="SM00448">
    <property type="entry name" value="REC"/>
    <property type="match status" value="1"/>
</dbReference>
<dbReference type="InterPro" id="IPR003661">
    <property type="entry name" value="HisK_dim/P_dom"/>
</dbReference>
<evidence type="ECO:0000256" key="12">
    <source>
        <dbReference type="SAM" id="MobiDB-lite"/>
    </source>
</evidence>
<accession>A0A2J6RPW0</accession>
<dbReference type="GO" id="GO:0009584">
    <property type="term" value="P:detection of visible light"/>
    <property type="evidence" value="ECO:0007669"/>
    <property type="project" value="InterPro"/>
</dbReference>
<dbReference type="InterPro" id="IPR003594">
    <property type="entry name" value="HATPase_dom"/>
</dbReference>
<evidence type="ECO:0000256" key="11">
    <source>
        <dbReference type="PROSITE-ProRule" id="PRU00169"/>
    </source>
</evidence>
<dbReference type="PANTHER" id="PTHR43065">
    <property type="entry name" value="SENSOR HISTIDINE KINASE"/>
    <property type="match status" value="1"/>
</dbReference>
<dbReference type="Pfam" id="PF01590">
    <property type="entry name" value="GAF"/>
    <property type="match status" value="1"/>
</dbReference>
<dbReference type="GO" id="GO:0005524">
    <property type="term" value="F:ATP binding"/>
    <property type="evidence" value="ECO:0007669"/>
    <property type="project" value="UniProtKB-KW"/>
</dbReference>
<dbReference type="CDD" id="cd00082">
    <property type="entry name" value="HisKA"/>
    <property type="match status" value="1"/>
</dbReference>
<keyword evidence="6" id="KW-0418">Kinase</keyword>
<evidence type="ECO:0000256" key="9">
    <source>
        <dbReference type="ARBA" id="ARBA00023012"/>
    </source>
</evidence>
<dbReference type="PROSITE" id="PS50110">
    <property type="entry name" value="RESPONSE_REGULATORY"/>
    <property type="match status" value="1"/>
</dbReference>
<dbReference type="Gene3D" id="3.30.450.270">
    <property type="match status" value="1"/>
</dbReference>
<evidence type="ECO:0000256" key="3">
    <source>
        <dbReference type="ARBA" id="ARBA00022606"/>
    </source>
</evidence>
<keyword evidence="8" id="KW-0157">Chromophore</keyword>
<feature type="domain" description="Response regulatory" evidence="15">
    <location>
        <begin position="1042"/>
        <end position="1174"/>
    </location>
</feature>
<dbReference type="InterPro" id="IPR013515">
    <property type="entry name" value="Phytochrome_cen-reg"/>
</dbReference>
<keyword evidence="1" id="KW-0600">Photoreceptor protein</keyword>
<keyword evidence="9" id="KW-0902">Two-component regulatory system</keyword>
<dbReference type="InterPro" id="IPR036097">
    <property type="entry name" value="HisK_dim/P_sf"/>
</dbReference>
<feature type="modified residue" description="4-aspartylphosphate" evidence="11">
    <location>
        <position position="1093"/>
    </location>
</feature>
<dbReference type="PROSITE" id="PS50046">
    <property type="entry name" value="PHYTOCHROME_2"/>
    <property type="match status" value="1"/>
</dbReference>
<feature type="region of interest" description="Disordered" evidence="12">
    <location>
        <begin position="1"/>
        <end position="108"/>
    </location>
</feature>
<name>A0A2J6RPW0_HYAVF</name>
<evidence type="ECO:0000256" key="7">
    <source>
        <dbReference type="ARBA" id="ARBA00022840"/>
    </source>
</evidence>
<dbReference type="SUPFAM" id="SSF47384">
    <property type="entry name" value="Homodimeric domain of signal transducing histidine kinase"/>
    <property type="match status" value="1"/>
</dbReference>
<dbReference type="CDD" id="cd17546">
    <property type="entry name" value="REC_hyHK_CKI1_RcsC-like"/>
    <property type="match status" value="1"/>
</dbReference>
<dbReference type="EMBL" id="KZ613945">
    <property type="protein sequence ID" value="PMD40547.1"/>
    <property type="molecule type" value="Genomic_DNA"/>
</dbReference>
<keyword evidence="5" id="KW-0547">Nucleotide-binding</keyword>
<dbReference type="InterPro" id="IPR003018">
    <property type="entry name" value="GAF"/>
</dbReference>
<evidence type="ECO:0000256" key="2">
    <source>
        <dbReference type="ARBA" id="ARBA00022553"/>
    </source>
</evidence>
<dbReference type="InterPro" id="IPR001789">
    <property type="entry name" value="Sig_transdc_resp-reg_receiver"/>
</dbReference>
<keyword evidence="10" id="KW-0675">Receptor</keyword>
<keyword evidence="2 11" id="KW-0597">Phosphoprotein</keyword>
<dbReference type="InterPro" id="IPR043150">
    <property type="entry name" value="Phytochrome_PHY_sf"/>
</dbReference>
<dbReference type="SMART" id="SM00387">
    <property type="entry name" value="HATPase_c"/>
    <property type="match status" value="1"/>
</dbReference>
<dbReference type="InterPro" id="IPR029016">
    <property type="entry name" value="GAF-like_dom_sf"/>
</dbReference>
<dbReference type="InterPro" id="IPR036890">
    <property type="entry name" value="HATPase_C_sf"/>
</dbReference>
<dbReference type="PROSITE" id="PS50109">
    <property type="entry name" value="HIS_KIN"/>
    <property type="match status" value="1"/>
</dbReference>
<dbReference type="SUPFAM" id="SSF55874">
    <property type="entry name" value="ATPase domain of HSP90 chaperone/DNA topoisomerase II/histidine kinase"/>
    <property type="match status" value="1"/>
</dbReference>
<dbReference type="SMART" id="SM00065">
    <property type="entry name" value="GAF"/>
    <property type="match status" value="1"/>
</dbReference>
<evidence type="ECO:0000313" key="16">
    <source>
        <dbReference type="EMBL" id="PMD40547.1"/>
    </source>
</evidence>
<evidence type="ECO:0000259" key="15">
    <source>
        <dbReference type="PROSITE" id="PS50110"/>
    </source>
</evidence>
<keyword evidence="3" id="KW-0716">Sensory transduction</keyword>
<dbReference type="STRING" id="1149755.A0A2J6RPW0"/>
<evidence type="ECO:0000256" key="10">
    <source>
        <dbReference type="ARBA" id="ARBA00023170"/>
    </source>
</evidence>
<keyword evidence="4" id="KW-0808">Transferase</keyword>
<dbReference type="Pfam" id="PF00512">
    <property type="entry name" value="HisKA"/>
    <property type="match status" value="1"/>
</dbReference>
<evidence type="ECO:0000256" key="6">
    <source>
        <dbReference type="ARBA" id="ARBA00022777"/>
    </source>
</evidence>
<dbReference type="InterPro" id="IPR001294">
    <property type="entry name" value="Phytochrome"/>
</dbReference>
<dbReference type="Gene3D" id="3.30.450.40">
    <property type="match status" value="1"/>
</dbReference>